<name>A0ABT2LWY3_9FIRM</name>
<sequence>MMGIIILIAAIVLFSVIFILICLFIGEFIGEQEGMFISGFCIGAYNIILSLIISGLLLTPNITIKEMTLYQNGNIEIKGTNYFGSNDTRKFSFSDYKVVESDDNICIGFKDKIELTVEYYEQYEDALKNEKSITIKIKK</sequence>
<keyword evidence="1" id="KW-1133">Transmembrane helix</keyword>
<dbReference type="RefSeq" id="WP_260978242.1">
    <property type="nucleotide sequence ID" value="NZ_JAODBU010000002.1"/>
</dbReference>
<evidence type="ECO:0008006" key="4">
    <source>
        <dbReference type="Google" id="ProtNLM"/>
    </source>
</evidence>
<organism evidence="2 3">
    <name type="scientific">Eubacterium album</name>
    <dbReference type="NCBI Taxonomy" id="2978477"/>
    <lineage>
        <taxon>Bacteria</taxon>
        <taxon>Bacillati</taxon>
        <taxon>Bacillota</taxon>
        <taxon>Clostridia</taxon>
        <taxon>Eubacteriales</taxon>
        <taxon>Eubacteriaceae</taxon>
        <taxon>Eubacterium</taxon>
    </lineage>
</organism>
<comment type="caution">
    <text evidence="2">The sequence shown here is derived from an EMBL/GenBank/DDBJ whole genome shotgun (WGS) entry which is preliminary data.</text>
</comment>
<evidence type="ECO:0000313" key="2">
    <source>
        <dbReference type="EMBL" id="MCT7397806.1"/>
    </source>
</evidence>
<gene>
    <name evidence="2" type="ORF">N5B56_01725</name>
</gene>
<evidence type="ECO:0000313" key="3">
    <source>
        <dbReference type="Proteomes" id="UP001431199"/>
    </source>
</evidence>
<keyword evidence="1" id="KW-0812">Transmembrane</keyword>
<dbReference type="Proteomes" id="UP001431199">
    <property type="component" value="Unassembled WGS sequence"/>
</dbReference>
<feature type="transmembrane region" description="Helical" evidence="1">
    <location>
        <begin position="7"/>
        <end position="29"/>
    </location>
</feature>
<feature type="transmembrane region" description="Helical" evidence="1">
    <location>
        <begin position="35"/>
        <end position="58"/>
    </location>
</feature>
<protein>
    <recommendedName>
        <fullName evidence="4">DUF5673 domain-containing protein</fullName>
    </recommendedName>
</protein>
<proteinExistence type="predicted"/>
<keyword evidence="3" id="KW-1185">Reference proteome</keyword>
<accession>A0ABT2LWY3</accession>
<keyword evidence="1" id="KW-0472">Membrane</keyword>
<evidence type="ECO:0000256" key="1">
    <source>
        <dbReference type="SAM" id="Phobius"/>
    </source>
</evidence>
<dbReference type="EMBL" id="JAODBU010000002">
    <property type="protein sequence ID" value="MCT7397806.1"/>
    <property type="molecule type" value="Genomic_DNA"/>
</dbReference>
<reference evidence="2" key="1">
    <citation type="submission" date="2022-09" db="EMBL/GenBank/DDBJ databases">
        <title>Eubacterium sp. LFL-14 isolated from human feces.</title>
        <authorList>
            <person name="Liu F."/>
        </authorList>
    </citation>
    <scope>NUCLEOTIDE SEQUENCE</scope>
    <source>
        <strain evidence="2">LFL-14</strain>
    </source>
</reference>